<proteinExistence type="predicted"/>
<keyword evidence="2" id="KW-1185">Reference proteome</keyword>
<dbReference type="KEGG" id="asoc:CB4_02414"/>
<evidence type="ECO:0000313" key="2">
    <source>
        <dbReference type="Proteomes" id="UP000217696"/>
    </source>
</evidence>
<organism evidence="1 2">
    <name type="scientific">Aneurinibacillus soli</name>
    <dbReference type="NCBI Taxonomy" id="1500254"/>
    <lineage>
        <taxon>Bacteria</taxon>
        <taxon>Bacillati</taxon>
        <taxon>Bacillota</taxon>
        <taxon>Bacilli</taxon>
        <taxon>Bacillales</taxon>
        <taxon>Paenibacillaceae</taxon>
        <taxon>Aneurinibacillus group</taxon>
        <taxon>Aneurinibacillus</taxon>
    </lineage>
</organism>
<dbReference type="EMBL" id="AP017312">
    <property type="protein sequence ID" value="BAU28240.1"/>
    <property type="molecule type" value="Genomic_DNA"/>
</dbReference>
<dbReference type="RefSeq" id="WP_110546194.1">
    <property type="nucleotide sequence ID" value="NZ_AP017312.1"/>
</dbReference>
<evidence type="ECO:0000313" key="1">
    <source>
        <dbReference type="EMBL" id="BAU28240.1"/>
    </source>
</evidence>
<dbReference type="OrthoDB" id="2912053at2"/>
<reference evidence="1 2" key="1">
    <citation type="submission" date="2015-12" db="EMBL/GenBank/DDBJ databases">
        <title>Genome sequence of Aneurinibacillus soli.</title>
        <authorList>
            <person name="Lee J.S."/>
            <person name="Lee K.C."/>
            <person name="Kim K.K."/>
            <person name="Lee B.W."/>
        </authorList>
    </citation>
    <scope>NUCLEOTIDE SEQUENCE [LARGE SCALE GENOMIC DNA]</scope>
    <source>
        <strain evidence="1 2">CB4</strain>
    </source>
</reference>
<gene>
    <name evidence="1" type="ORF">CB4_02414</name>
</gene>
<name>A0A0U5B1S0_9BACL</name>
<accession>A0A0U5B1S0</accession>
<dbReference type="Proteomes" id="UP000217696">
    <property type="component" value="Chromosome"/>
</dbReference>
<protein>
    <submittedName>
        <fullName evidence="1">Helix-turn-helix domain protein</fullName>
    </submittedName>
</protein>
<dbReference type="AlphaFoldDB" id="A0A0U5B1S0"/>
<sequence>MSLKVLETLGFIKKNILTTSEVAELLGVTRQRINAIVKTKDLVPFKKTGETSLFLLDDVINYKENKRSGPRTSIASMAPELFDRSGSTYDSIDFFRENRHKLGQIVHAYAFFNPIDAAIHNFYVPSQHFKRGVFLNIETPHLVLVDTEGNEMWISGCNCGYGGTGPHGSQTVLQECGFPQKEIDNIFRYRVVKLFKDPDGNVDVHVANSDYDGGTFDEGTTSIYFRNDNLVLMHKPSRWSKEKNEIKTAERYQSFIPNPVRFEIYPTYEQAKEMGYVLPGLDGSDFSREEVYRVIIKDSSGRELWLNPHIHTQTPILAQADLRSLLELCGFDVPEESANKGWLSSWLSTNIRRFQPNPVIISKRKEVKIKI</sequence>